<feature type="transmembrane region" description="Helical" evidence="8">
    <location>
        <begin position="102"/>
        <end position="121"/>
    </location>
</feature>
<evidence type="ECO:0000259" key="9">
    <source>
        <dbReference type="Pfam" id="PF20238"/>
    </source>
</evidence>
<dbReference type="VEuPathDB" id="FungiDB:FUN_015260"/>
<keyword evidence="2" id="KW-1003">Cell membrane</keyword>
<sequence>MWCSRIRGPFKMILEEYPGIFSNNGYIQTHANPMTLSCYAVNHLKRCINRDTILNEHAYVITLTVNNIREADGVTGPHILTYFRLCENITITFLFNMNTFKVFSVFLVLFFVLISSTNAHFSIISPPFRGRIGANMIQSPCGGFNDVNTTAITEFPLTDGQVTTRFGDGNGFMIINYAPTSNDTFQPVSENFTVFVAEGAEAKYFAIKVDLSKAGAKVGDQGVLQGFYSGATNTLYGCADIKVVNFEVIGGAAKSDNKSSGASIISTFEVVFFTTILASFIIAL</sequence>
<proteinExistence type="predicted"/>
<organism evidence="10 11">
    <name type="scientific">Rhizophagus irregularis</name>
    <dbReference type="NCBI Taxonomy" id="588596"/>
    <lineage>
        <taxon>Eukaryota</taxon>
        <taxon>Fungi</taxon>
        <taxon>Fungi incertae sedis</taxon>
        <taxon>Mucoromycota</taxon>
        <taxon>Glomeromycotina</taxon>
        <taxon>Glomeromycetes</taxon>
        <taxon>Glomerales</taxon>
        <taxon>Glomeraceae</taxon>
        <taxon>Rhizophagus</taxon>
    </lineage>
</organism>
<dbReference type="VEuPathDB" id="FungiDB:RhiirFUN_011058"/>
<comment type="caution">
    <text evidence="10">The sequence shown here is derived from an EMBL/GenBank/DDBJ whole genome shotgun (WGS) entry which is preliminary data.</text>
</comment>
<dbReference type="AlphaFoldDB" id="A0A2I1GLQ3"/>
<protein>
    <recommendedName>
        <fullName evidence="9">Copper acquisition factor BIM1-like domain-containing protein</fullName>
    </recommendedName>
</protein>
<dbReference type="VEuPathDB" id="FungiDB:RhiirA1_511722"/>
<evidence type="ECO:0000256" key="1">
    <source>
        <dbReference type="ARBA" id="ARBA00004236"/>
    </source>
</evidence>
<name>A0A2I1GLQ3_9GLOM</name>
<keyword evidence="5" id="KW-0325">Glycoprotein</keyword>
<feature type="transmembrane region" description="Helical" evidence="8">
    <location>
        <begin position="264"/>
        <end position="283"/>
    </location>
</feature>
<dbReference type="Proteomes" id="UP000234323">
    <property type="component" value="Unassembled WGS sequence"/>
</dbReference>
<comment type="subcellular location">
    <subcellularLocation>
        <location evidence="1">Cell membrane</location>
    </subcellularLocation>
    <subcellularLocation>
        <location evidence="7">Endomembrane system</location>
        <topology evidence="7">Lipid-anchor</topology>
    </subcellularLocation>
</comment>
<evidence type="ECO:0000256" key="4">
    <source>
        <dbReference type="ARBA" id="ARBA00023136"/>
    </source>
</evidence>
<dbReference type="VEuPathDB" id="FungiDB:RhiirFUN_010930"/>
<evidence type="ECO:0000313" key="11">
    <source>
        <dbReference type="Proteomes" id="UP000234323"/>
    </source>
</evidence>
<keyword evidence="8" id="KW-0812">Transmembrane</keyword>
<dbReference type="InterPro" id="IPR046936">
    <property type="entry name" value="BIM1-like"/>
</dbReference>
<reference evidence="10 11" key="1">
    <citation type="submission" date="2015-10" db="EMBL/GenBank/DDBJ databases">
        <title>Genome analyses suggest a sexual origin of heterokaryosis in a supposedly ancient asexual fungus.</title>
        <authorList>
            <person name="Ropars J."/>
            <person name="Sedzielewska K."/>
            <person name="Noel J."/>
            <person name="Charron P."/>
            <person name="Farinelli L."/>
            <person name="Marton T."/>
            <person name="Kruger M."/>
            <person name="Pelin A."/>
            <person name="Brachmann A."/>
            <person name="Corradi N."/>
        </authorList>
    </citation>
    <scope>NUCLEOTIDE SEQUENCE [LARGE SCALE GENOMIC DNA]</scope>
    <source>
        <strain evidence="10 11">A4</strain>
    </source>
</reference>
<keyword evidence="8" id="KW-1133">Transmembrane helix</keyword>
<keyword evidence="6" id="KW-0449">Lipoprotein</keyword>
<dbReference type="PANTHER" id="PTHR34992">
    <property type="entry name" value="HYPHAL ANASTAMOSIS-7 PROTEIN"/>
    <property type="match status" value="1"/>
</dbReference>
<evidence type="ECO:0000256" key="7">
    <source>
        <dbReference type="ARBA" id="ARBA00037868"/>
    </source>
</evidence>
<keyword evidence="3" id="KW-0732">Signal</keyword>
<keyword evidence="11" id="KW-1185">Reference proteome</keyword>
<evidence type="ECO:0000256" key="3">
    <source>
        <dbReference type="ARBA" id="ARBA00022729"/>
    </source>
</evidence>
<accession>A0A2I1GLQ3</accession>
<feature type="domain" description="Copper acquisition factor BIM1-like" evidence="9">
    <location>
        <begin position="118"/>
        <end position="245"/>
    </location>
</feature>
<dbReference type="GO" id="GO:0012505">
    <property type="term" value="C:endomembrane system"/>
    <property type="evidence" value="ECO:0007669"/>
    <property type="project" value="UniProtKB-SubCell"/>
</dbReference>
<keyword evidence="4 8" id="KW-0472">Membrane</keyword>
<evidence type="ECO:0000256" key="6">
    <source>
        <dbReference type="ARBA" id="ARBA00023288"/>
    </source>
</evidence>
<dbReference type="Pfam" id="PF20238">
    <property type="entry name" value="BIM1-like_dom"/>
    <property type="match status" value="1"/>
</dbReference>
<evidence type="ECO:0000256" key="2">
    <source>
        <dbReference type="ARBA" id="ARBA00022475"/>
    </source>
</evidence>
<dbReference type="GO" id="GO:0005886">
    <property type="term" value="C:plasma membrane"/>
    <property type="evidence" value="ECO:0007669"/>
    <property type="project" value="UniProtKB-SubCell"/>
</dbReference>
<dbReference type="VEuPathDB" id="FungiDB:FUN_015134"/>
<dbReference type="EMBL" id="LLXI01000548">
    <property type="protein sequence ID" value="PKY47484.1"/>
    <property type="molecule type" value="Genomic_DNA"/>
</dbReference>
<evidence type="ECO:0000256" key="8">
    <source>
        <dbReference type="SAM" id="Phobius"/>
    </source>
</evidence>
<dbReference type="InterPro" id="IPR046530">
    <property type="entry name" value="BIM1-like_dom"/>
</dbReference>
<dbReference type="PANTHER" id="PTHR34992:SF5">
    <property type="entry name" value="ANCHORED PROTEIN, PUTATIVE (AFU_ORTHOLOGUE AFUA_6G02800)-RELATED"/>
    <property type="match status" value="1"/>
</dbReference>
<evidence type="ECO:0000313" key="10">
    <source>
        <dbReference type="EMBL" id="PKY47484.1"/>
    </source>
</evidence>
<gene>
    <name evidence="10" type="ORF">RhiirA4_543988</name>
</gene>
<evidence type="ECO:0000256" key="5">
    <source>
        <dbReference type="ARBA" id="ARBA00023180"/>
    </source>
</evidence>